<sequence>MTAMVSALAQVIGSTHRNPDDDQLHAHNTPLALSQSSNTEGDDQSQPVLHQDQGIYNPIIILSMILCDCY</sequence>
<comment type="caution">
    <text evidence="2">The sequence shown here is derived from an EMBL/GenBank/DDBJ whole genome shotgun (WGS) entry which is preliminary data.</text>
</comment>
<feature type="compositionally biased region" description="Polar residues" evidence="1">
    <location>
        <begin position="31"/>
        <end position="48"/>
    </location>
</feature>
<feature type="region of interest" description="Disordered" evidence="1">
    <location>
        <begin position="1"/>
        <end position="50"/>
    </location>
</feature>
<accession>A0A7J7CA46</accession>
<dbReference type="Proteomes" id="UP000593562">
    <property type="component" value="Unassembled WGS sequence"/>
</dbReference>
<dbReference type="AlphaFoldDB" id="A0A7J7CA46"/>
<evidence type="ECO:0000313" key="2">
    <source>
        <dbReference type="EMBL" id="KAF5731003.1"/>
    </source>
</evidence>
<name>A0A7J7CA46_TRIWF</name>
<protein>
    <submittedName>
        <fullName evidence="2">Uncharacterized protein</fullName>
    </submittedName>
</protein>
<organism evidence="2 3">
    <name type="scientific">Tripterygium wilfordii</name>
    <name type="common">Thunder God vine</name>
    <dbReference type="NCBI Taxonomy" id="458696"/>
    <lineage>
        <taxon>Eukaryota</taxon>
        <taxon>Viridiplantae</taxon>
        <taxon>Streptophyta</taxon>
        <taxon>Embryophyta</taxon>
        <taxon>Tracheophyta</taxon>
        <taxon>Spermatophyta</taxon>
        <taxon>Magnoliopsida</taxon>
        <taxon>eudicotyledons</taxon>
        <taxon>Gunneridae</taxon>
        <taxon>Pentapetalae</taxon>
        <taxon>rosids</taxon>
        <taxon>fabids</taxon>
        <taxon>Celastrales</taxon>
        <taxon>Celastraceae</taxon>
        <taxon>Tripterygium</taxon>
    </lineage>
</organism>
<dbReference type="EMBL" id="JAAARO010000019">
    <property type="protein sequence ID" value="KAF5731003.1"/>
    <property type="molecule type" value="Genomic_DNA"/>
</dbReference>
<gene>
    <name evidence="2" type="ORF">HS088_TW19G00606</name>
</gene>
<reference evidence="2 3" key="1">
    <citation type="journal article" date="2020" name="Nat. Commun.">
        <title>Genome of Tripterygium wilfordii and identification of cytochrome P450 involved in triptolide biosynthesis.</title>
        <authorList>
            <person name="Tu L."/>
            <person name="Su P."/>
            <person name="Zhang Z."/>
            <person name="Gao L."/>
            <person name="Wang J."/>
            <person name="Hu T."/>
            <person name="Zhou J."/>
            <person name="Zhang Y."/>
            <person name="Zhao Y."/>
            <person name="Liu Y."/>
            <person name="Song Y."/>
            <person name="Tong Y."/>
            <person name="Lu Y."/>
            <person name="Yang J."/>
            <person name="Xu C."/>
            <person name="Jia M."/>
            <person name="Peters R.J."/>
            <person name="Huang L."/>
            <person name="Gao W."/>
        </authorList>
    </citation>
    <scope>NUCLEOTIDE SEQUENCE [LARGE SCALE GENOMIC DNA]</scope>
    <source>
        <strain evidence="3">cv. XIE 37</strain>
        <tissue evidence="2">Leaf</tissue>
    </source>
</reference>
<dbReference type="InParanoid" id="A0A7J7CA46"/>
<evidence type="ECO:0000256" key="1">
    <source>
        <dbReference type="SAM" id="MobiDB-lite"/>
    </source>
</evidence>
<proteinExistence type="predicted"/>
<keyword evidence="3" id="KW-1185">Reference proteome</keyword>
<evidence type="ECO:0000313" key="3">
    <source>
        <dbReference type="Proteomes" id="UP000593562"/>
    </source>
</evidence>